<keyword evidence="1" id="KW-0328">Glycosyltransferase</keyword>
<dbReference type="Pfam" id="PF00534">
    <property type="entry name" value="Glycos_transf_1"/>
    <property type="match status" value="1"/>
</dbReference>
<feature type="domain" description="Glycosyltransferase subfamily 4-like N-terminal" evidence="4">
    <location>
        <begin position="28"/>
        <end position="186"/>
    </location>
</feature>
<feature type="domain" description="Glycosyl transferase family 1" evidence="3">
    <location>
        <begin position="202"/>
        <end position="339"/>
    </location>
</feature>
<dbReference type="InterPro" id="IPR050194">
    <property type="entry name" value="Glycosyltransferase_grp1"/>
</dbReference>
<evidence type="ECO:0000313" key="5">
    <source>
        <dbReference type="EMBL" id="MBM7416099.1"/>
    </source>
</evidence>
<evidence type="ECO:0000259" key="4">
    <source>
        <dbReference type="Pfam" id="PF13439"/>
    </source>
</evidence>
<evidence type="ECO:0000256" key="1">
    <source>
        <dbReference type="ARBA" id="ARBA00022676"/>
    </source>
</evidence>
<evidence type="ECO:0000259" key="3">
    <source>
        <dbReference type="Pfam" id="PF00534"/>
    </source>
</evidence>
<dbReference type="EMBL" id="JAFBBK010000001">
    <property type="protein sequence ID" value="MBM7416099.1"/>
    <property type="molecule type" value="Genomic_DNA"/>
</dbReference>
<dbReference type="SUPFAM" id="SSF53756">
    <property type="entry name" value="UDP-Glycosyltransferase/glycogen phosphorylase"/>
    <property type="match status" value="1"/>
</dbReference>
<reference evidence="5 6" key="1">
    <citation type="submission" date="2021-01" db="EMBL/GenBank/DDBJ databases">
        <title>Genomics of switchgrass bacterial isolates.</title>
        <authorList>
            <person name="Shade A."/>
        </authorList>
    </citation>
    <scope>NUCLEOTIDE SEQUENCE [LARGE SCALE GENOMIC DNA]</scope>
    <source>
        <strain evidence="5 6">PvP111</strain>
    </source>
</reference>
<accession>A0ABS2KVX8</accession>
<dbReference type="InterPro" id="IPR028098">
    <property type="entry name" value="Glyco_trans_4-like_N"/>
</dbReference>
<keyword evidence="6" id="KW-1185">Reference proteome</keyword>
<dbReference type="Pfam" id="PF13439">
    <property type="entry name" value="Glyco_transf_4"/>
    <property type="match status" value="1"/>
</dbReference>
<keyword evidence="2" id="KW-0808">Transferase</keyword>
<dbReference type="InterPro" id="IPR001296">
    <property type="entry name" value="Glyco_trans_1"/>
</dbReference>
<dbReference type="PANTHER" id="PTHR45947:SF3">
    <property type="entry name" value="SULFOQUINOVOSYL TRANSFERASE SQD2"/>
    <property type="match status" value="1"/>
</dbReference>
<evidence type="ECO:0000256" key="2">
    <source>
        <dbReference type="ARBA" id="ARBA00022679"/>
    </source>
</evidence>
<name>A0ABS2KVX8_9NOCA</name>
<dbReference type="RefSeq" id="WP_204868989.1">
    <property type="nucleotide sequence ID" value="NZ_JAFBBK010000001.1"/>
</dbReference>
<dbReference type="Proteomes" id="UP000703038">
    <property type="component" value="Unassembled WGS sequence"/>
</dbReference>
<protein>
    <submittedName>
        <fullName evidence="5">Glycosyltransferase involved in cell wall biosynthesis</fullName>
    </submittedName>
</protein>
<organism evidence="5 6">
    <name type="scientific">Rhodococcoides corynebacterioides</name>
    <dbReference type="NCBI Taxonomy" id="53972"/>
    <lineage>
        <taxon>Bacteria</taxon>
        <taxon>Bacillati</taxon>
        <taxon>Actinomycetota</taxon>
        <taxon>Actinomycetes</taxon>
        <taxon>Mycobacteriales</taxon>
        <taxon>Nocardiaceae</taxon>
        <taxon>Rhodococcoides</taxon>
    </lineage>
</organism>
<sequence length="377" mass="40210">MTVAAAARPLRIALLGSSRFPIAQPFAGGLEAHVWHLAHALTERGHRVTLFGAEGTSTDVAHDVIDVHTFQMSPHARTEHMGPSWVVHEHHAYLSVMLELAGPLAQSFDVIHNHSLHYLPIAMSSMVPVPMLTTLHTPPLAWLESAAAVPLNPNTGYAAVSEYTAQQWLPVAGPIPVVPNGIPLDRWPFGQGTGDRAGAGEYAVWTGRLVPEKGVDLAIDAARRAGYHLRIAGPAADDDYFRTAVEPRLGDGVTYEGHLMQKELADLVGGAAVALVTPQWDEPYGLVVAEALACGTPVAAFRRGGIPEILDDTCGRMVPADDIDALAGAIGDAARLPRAHARARAERICSDATMVDSYLDLYRELLTTSGRTAAVPA</sequence>
<dbReference type="Gene3D" id="3.40.50.2000">
    <property type="entry name" value="Glycogen Phosphorylase B"/>
    <property type="match status" value="2"/>
</dbReference>
<evidence type="ECO:0000313" key="6">
    <source>
        <dbReference type="Proteomes" id="UP000703038"/>
    </source>
</evidence>
<gene>
    <name evidence="5" type="ORF">JOE42_002832</name>
</gene>
<dbReference type="PANTHER" id="PTHR45947">
    <property type="entry name" value="SULFOQUINOVOSYL TRANSFERASE SQD2"/>
    <property type="match status" value="1"/>
</dbReference>
<comment type="caution">
    <text evidence="5">The sequence shown here is derived from an EMBL/GenBank/DDBJ whole genome shotgun (WGS) entry which is preliminary data.</text>
</comment>
<proteinExistence type="predicted"/>